<organism evidence="2 3">
    <name type="scientific">Blastomyces silverae</name>
    <dbReference type="NCBI Taxonomy" id="2060906"/>
    <lineage>
        <taxon>Eukaryota</taxon>
        <taxon>Fungi</taxon>
        <taxon>Dikarya</taxon>
        <taxon>Ascomycota</taxon>
        <taxon>Pezizomycotina</taxon>
        <taxon>Eurotiomycetes</taxon>
        <taxon>Eurotiomycetidae</taxon>
        <taxon>Onygenales</taxon>
        <taxon>Ajellomycetaceae</taxon>
        <taxon>Blastomyces</taxon>
    </lineage>
</organism>
<proteinExistence type="predicted"/>
<evidence type="ECO:0000313" key="2">
    <source>
        <dbReference type="EMBL" id="KLJ08539.1"/>
    </source>
</evidence>
<dbReference type="EMBL" id="LDEV01002580">
    <property type="protein sequence ID" value="KLJ08539.1"/>
    <property type="molecule type" value="Genomic_DNA"/>
</dbReference>
<keyword evidence="3" id="KW-1185">Reference proteome</keyword>
<protein>
    <recommendedName>
        <fullName evidence="1">Restriction of telomere capping protein 4 C-terminal domain-containing protein</fullName>
    </recommendedName>
</protein>
<evidence type="ECO:0000259" key="1">
    <source>
        <dbReference type="Pfam" id="PF14474"/>
    </source>
</evidence>
<feature type="domain" description="Restriction of telomere capping protein 4 C-terminal" evidence="1">
    <location>
        <begin position="6"/>
        <end position="49"/>
    </location>
</feature>
<dbReference type="Proteomes" id="UP000053573">
    <property type="component" value="Unassembled WGS sequence"/>
</dbReference>
<reference evidence="3" key="1">
    <citation type="journal article" date="2015" name="PLoS Genet.">
        <title>The dynamic genome and transcriptome of the human fungal pathogen Blastomyces and close relative Emmonsia.</title>
        <authorList>
            <person name="Munoz J.F."/>
            <person name="Gauthier G.M."/>
            <person name="Desjardins C.A."/>
            <person name="Gallo J.E."/>
            <person name="Holder J."/>
            <person name="Sullivan T.D."/>
            <person name="Marty A.J."/>
            <person name="Carmen J.C."/>
            <person name="Chen Z."/>
            <person name="Ding L."/>
            <person name="Gujja S."/>
            <person name="Magrini V."/>
            <person name="Misas E."/>
            <person name="Mitreva M."/>
            <person name="Priest M."/>
            <person name="Saif S."/>
            <person name="Whiston E.A."/>
            <person name="Young S."/>
            <person name="Zeng Q."/>
            <person name="Goldman W.E."/>
            <person name="Mardis E.R."/>
            <person name="Taylor J.W."/>
            <person name="McEwen J.G."/>
            <person name="Clay O.K."/>
            <person name="Klein B.S."/>
            <person name="Cuomo C.A."/>
        </authorList>
    </citation>
    <scope>NUCLEOTIDE SEQUENCE [LARGE SCALE GENOMIC DNA]</scope>
    <source>
        <strain evidence="3">UAMH 139</strain>
    </source>
</reference>
<evidence type="ECO:0000313" key="3">
    <source>
        <dbReference type="Proteomes" id="UP000053573"/>
    </source>
</evidence>
<sequence length="51" mass="6047">MLKYNTIVFTQKILISELLKILIQKNIRVNINKIHQILKKSSEIENLLNLE</sequence>
<gene>
    <name evidence="2" type="ORF">EMPG_09949</name>
</gene>
<accession>A0A0H1BAR1</accession>
<dbReference type="InterPro" id="IPR028094">
    <property type="entry name" value="RTC4_C"/>
</dbReference>
<comment type="caution">
    <text evidence="2">The sequence shown here is derived from an EMBL/GenBank/DDBJ whole genome shotgun (WGS) entry which is preliminary data.</text>
</comment>
<name>A0A0H1BAR1_9EURO</name>
<dbReference type="Pfam" id="PF14474">
    <property type="entry name" value="RTC4"/>
    <property type="match status" value="1"/>
</dbReference>
<dbReference type="AlphaFoldDB" id="A0A0H1BAR1"/>